<dbReference type="PROSITE" id="PS50177">
    <property type="entry name" value="NTF2_DOMAIN"/>
    <property type="match status" value="1"/>
</dbReference>
<organism evidence="10">
    <name type="scientific">Fonticula alba</name>
    <name type="common">Slime mold</name>
    <dbReference type="NCBI Taxonomy" id="691883"/>
    <lineage>
        <taxon>Eukaryota</taxon>
        <taxon>Rotosphaerida</taxon>
        <taxon>Fonticulaceae</taxon>
        <taxon>Fonticula</taxon>
    </lineage>
</organism>
<dbReference type="GO" id="GO:0003723">
    <property type="term" value="F:RNA binding"/>
    <property type="evidence" value="ECO:0007669"/>
    <property type="project" value="TreeGrafter"/>
</dbReference>
<dbReference type="InterPro" id="IPR032675">
    <property type="entry name" value="LRR_dom_sf"/>
</dbReference>
<dbReference type="InterPro" id="IPR030217">
    <property type="entry name" value="NXF_fam"/>
</dbReference>
<dbReference type="InterPro" id="IPR005637">
    <property type="entry name" value="TAP_C_dom"/>
</dbReference>
<dbReference type="PROSITE" id="PS51450">
    <property type="entry name" value="LRR"/>
    <property type="match status" value="1"/>
</dbReference>
<evidence type="ECO:0000313" key="11">
    <source>
        <dbReference type="Proteomes" id="UP000030693"/>
    </source>
</evidence>
<evidence type="ECO:0000259" key="9">
    <source>
        <dbReference type="PROSITE" id="PS50177"/>
    </source>
</evidence>
<dbReference type="InterPro" id="IPR001611">
    <property type="entry name" value="Leu-rich_rpt"/>
</dbReference>
<dbReference type="Gene3D" id="1.10.8.10">
    <property type="entry name" value="DNA helicase RuvA subunit, C-terminal domain"/>
    <property type="match status" value="1"/>
</dbReference>
<dbReference type="AlphaFoldDB" id="A0A058Z1M8"/>
<dbReference type="SUPFAM" id="SSF54427">
    <property type="entry name" value="NTF2-like"/>
    <property type="match status" value="1"/>
</dbReference>
<dbReference type="InterPro" id="IPR002075">
    <property type="entry name" value="NTF2_dom"/>
</dbReference>
<evidence type="ECO:0000256" key="2">
    <source>
        <dbReference type="ARBA" id="ARBA00009285"/>
    </source>
</evidence>
<feature type="region of interest" description="Disordered" evidence="8">
    <location>
        <begin position="1"/>
        <end position="54"/>
    </location>
</feature>
<evidence type="ECO:0000256" key="4">
    <source>
        <dbReference type="ARBA" id="ARBA00022614"/>
    </source>
</evidence>
<dbReference type="EMBL" id="KB932209">
    <property type="protein sequence ID" value="KCV68189.1"/>
    <property type="molecule type" value="Genomic_DNA"/>
</dbReference>
<feature type="compositionally biased region" description="Basic and acidic residues" evidence="8">
    <location>
        <begin position="32"/>
        <end position="41"/>
    </location>
</feature>
<comment type="subcellular location">
    <subcellularLocation>
        <location evidence="1">Nucleus</location>
    </subcellularLocation>
</comment>
<dbReference type="GO" id="GO:0016973">
    <property type="term" value="P:poly(A)+ mRNA export from nucleus"/>
    <property type="evidence" value="ECO:0007669"/>
    <property type="project" value="TreeGrafter"/>
</dbReference>
<dbReference type="GeneID" id="20529843"/>
<dbReference type="InterPro" id="IPR032710">
    <property type="entry name" value="NTF2-like_dom_sf"/>
</dbReference>
<evidence type="ECO:0000256" key="8">
    <source>
        <dbReference type="SAM" id="MobiDB-lite"/>
    </source>
</evidence>
<evidence type="ECO:0000256" key="3">
    <source>
        <dbReference type="ARBA" id="ARBA00022448"/>
    </source>
</evidence>
<keyword evidence="6" id="KW-0509">mRNA transport</keyword>
<keyword evidence="11" id="KW-1185">Reference proteome</keyword>
<dbReference type="OrthoDB" id="25872at2759"/>
<dbReference type="SUPFAM" id="SSF46934">
    <property type="entry name" value="UBA-like"/>
    <property type="match status" value="1"/>
</dbReference>
<evidence type="ECO:0000313" key="10">
    <source>
        <dbReference type="EMBL" id="KCV68189.1"/>
    </source>
</evidence>
<dbReference type="eggNOG" id="KOG3763">
    <property type="taxonomic scope" value="Eukaryota"/>
</dbReference>
<evidence type="ECO:0000256" key="1">
    <source>
        <dbReference type="ARBA" id="ARBA00004123"/>
    </source>
</evidence>
<dbReference type="Gene3D" id="3.10.450.50">
    <property type="match status" value="1"/>
</dbReference>
<evidence type="ECO:0000256" key="7">
    <source>
        <dbReference type="ARBA" id="ARBA00023242"/>
    </source>
</evidence>
<dbReference type="PANTHER" id="PTHR10662:SF22">
    <property type="entry name" value="NUCLEAR RNA EXPORT FACTOR 1"/>
    <property type="match status" value="1"/>
</dbReference>
<name>A0A058Z1M8_FONAL</name>
<accession>A0A058Z1M8</accession>
<sequence length="564" mass="63899">MQSTTRERKSYSLQMASAQLAKRRRATNRNRGGPERKDNRNPNRPTVRTDPSQRRLRIEGLGEINISEARDFLRTRQRTAEIVTFEQDHLGVDISLKDPEHYSRCLKLSQTCFNGRTAIVKTIYTLPLSHILILSRILVEACLSKDEGSDDGTNKVDLRGLVSHPAIVENDIKVDFSDSLFVTALAKIINRQFPDAQTLLMDNNNIKNLRQFNILSQFVPNTINLSLSGNLIGSLDELGHLKSFKSLKNLLCFNNPIAVEPPSNDAVLDEIPHLQTFNGLPLESFSIAGAAVTGTSFKFPENSNFIPEDNRKFVNDFLTNYFSTYDNNRLELGTFYSAEACASISGVPPSHCQADGNFVSRNLLMTSNSSHSKSRFDRNVDLMVIGREAIIRTWFGRPKTEHDLFSFRVDVTPLDSSLFINIHGDVADISDKGNKGSARKVRYSFDRVFILQSLPDGIKIVNDMLSLRNLSGRFTKAMNETNIDNARKVARLLDESFEWSLEFCRKYVANALDCAQILLEFRNTTNLRTDFAADCLERSQWDVKNAMALFEQHRPSMLPEHFRM</sequence>
<keyword evidence="3" id="KW-0813">Transport</keyword>
<dbReference type="Pfam" id="PF03943">
    <property type="entry name" value="TAP_C"/>
    <property type="match status" value="1"/>
</dbReference>
<keyword evidence="4" id="KW-0433">Leucine-rich repeat</keyword>
<gene>
    <name evidence="10" type="ORF">H696_05118</name>
</gene>
<dbReference type="RefSeq" id="XP_009497243.1">
    <property type="nucleotide sequence ID" value="XM_009498968.1"/>
</dbReference>
<feature type="compositionally biased region" description="Basic and acidic residues" evidence="8">
    <location>
        <begin position="1"/>
        <end position="10"/>
    </location>
</feature>
<dbReference type="InterPro" id="IPR057125">
    <property type="entry name" value="NXF1/2/3/5-like_LRR"/>
</dbReference>
<dbReference type="Pfam" id="PF24048">
    <property type="entry name" value="LRR_NXF1-5"/>
    <property type="match status" value="1"/>
</dbReference>
<comment type="similarity">
    <text evidence="2">Belongs to the NXF family.</text>
</comment>
<dbReference type="InterPro" id="IPR018222">
    <property type="entry name" value="Nuclear_transport_factor_2_euk"/>
</dbReference>
<reference evidence="10" key="1">
    <citation type="submission" date="2013-04" db="EMBL/GenBank/DDBJ databases">
        <title>The Genome Sequence of Fonticula alba ATCC 38817.</title>
        <authorList>
            <consortium name="The Broad Institute Genomics Platform"/>
            <person name="Russ C."/>
            <person name="Cuomo C."/>
            <person name="Burger G."/>
            <person name="Gray M.W."/>
            <person name="Holland P.W.H."/>
            <person name="King N."/>
            <person name="Lang F.B.F."/>
            <person name="Roger A.J."/>
            <person name="Ruiz-Trillo I."/>
            <person name="Brown M."/>
            <person name="Walker B."/>
            <person name="Young S."/>
            <person name="Zeng Q."/>
            <person name="Gargeya S."/>
            <person name="Fitzgerald M."/>
            <person name="Haas B."/>
            <person name="Abouelleil A."/>
            <person name="Allen A.W."/>
            <person name="Alvarado L."/>
            <person name="Arachchi H.M."/>
            <person name="Berlin A.M."/>
            <person name="Chapman S.B."/>
            <person name="Gainer-Dewar J."/>
            <person name="Goldberg J."/>
            <person name="Griggs A."/>
            <person name="Gujja S."/>
            <person name="Hansen M."/>
            <person name="Howarth C."/>
            <person name="Imamovic A."/>
            <person name="Ireland A."/>
            <person name="Larimer J."/>
            <person name="McCowan C."/>
            <person name="Murphy C."/>
            <person name="Pearson M."/>
            <person name="Poon T.W."/>
            <person name="Priest M."/>
            <person name="Roberts A."/>
            <person name="Saif S."/>
            <person name="Shea T."/>
            <person name="Sisk P."/>
            <person name="Sykes S."/>
            <person name="Wortman J."/>
            <person name="Nusbaum C."/>
            <person name="Birren B."/>
        </authorList>
    </citation>
    <scope>NUCLEOTIDE SEQUENCE [LARGE SCALE GENOMIC DNA]</scope>
    <source>
        <strain evidence="10">ATCC 38817</strain>
    </source>
</reference>
<feature type="domain" description="NTF2" evidence="9">
    <location>
        <begin position="313"/>
        <end position="467"/>
    </location>
</feature>
<dbReference type="GO" id="GO:0005634">
    <property type="term" value="C:nucleus"/>
    <property type="evidence" value="ECO:0007669"/>
    <property type="project" value="UniProtKB-SubCell"/>
</dbReference>
<protein>
    <recommendedName>
        <fullName evidence="9">NTF2 domain-containing protein</fullName>
    </recommendedName>
</protein>
<dbReference type="OMA" id="YVTRPNR"/>
<dbReference type="InterPro" id="IPR009060">
    <property type="entry name" value="UBA-like_sf"/>
</dbReference>
<evidence type="ECO:0000256" key="6">
    <source>
        <dbReference type="ARBA" id="ARBA00022816"/>
    </source>
</evidence>
<keyword evidence="5" id="KW-0677">Repeat</keyword>
<dbReference type="Pfam" id="PF22602">
    <property type="entry name" value="NXF_NTF2"/>
    <property type="match status" value="1"/>
</dbReference>
<dbReference type="Proteomes" id="UP000030693">
    <property type="component" value="Unassembled WGS sequence"/>
</dbReference>
<dbReference type="Gene3D" id="3.80.10.10">
    <property type="entry name" value="Ribonuclease Inhibitor"/>
    <property type="match status" value="1"/>
</dbReference>
<dbReference type="STRING" id="691883.A0A058Z1M8"/>
<proteinExistence type="inferred from homology"/>
<keyword evidence="7" id="KW-0539">Nucleus</keyword>
<dbReference type="PANTHER" id="PTHR10662">
    <property type="entry name" value="NUCLEAR RNA EXPORT FACTOR"/>
    <property type="match status" value="1"/>
</dbReference>
<evidence type="ECO:0000256" key="5">
    <source>
        <dbReference type="ARBA" id="ARBA00022737"/>
    </source>
</evidence>
<dbReference type="SUPFAM" id="SSF52058">
    <property type="entry name" value="L domain-like"/>
    <property type="match status" value="1"/>
</dbReference>